<dbReference type="Gene3D" id="2.40.50.140">
    <property type="entry name" value="Nucleic acid-binding proteins"/>
    <property type="match status" value="1"/>
</dbReference>
<evidence type="ECO:0000313" key="12">
    <source>
        <dbReference type="Proteomes" id="UP000520770"/>
    </source>
</evidence>
<evidence type="ECO:0000313" key="13">
    <source>
        <dbReference type="Proteomes" id="UP000524535"/>
    </source>
</evidence>
<evidence type="ECO:0000256" key="5">
    <source>
        <dbReference type="ARBA" id="ARBA00023204"/>
    </source>
</evidence>
<dbReference type="InterPro" id="IPR003717">
    <property type="entry name" value="RecO"/>
</dbReference>
<dbReference type="Pfam" id="PF11967">
    <property type="entry name" value="RecO_N"/>
    <property type="match status" value="1"/>
</dbReference>
<dbReference type="NCBIfam" id="TIGR00613">
    <property type="entry name" value="reco"/>
    <property type="match status" value="1"/>
</dbReference>
<name>A0A7W6XC54_9HYPH</name>
<dbReference type="HAMAP" id="MF_00201">
    <property type="entry name" value="RecO"/>
    <property type="match status" value="1"/>
</dbReference>
<dbReference type="Pfam" id="PF02565">
    <property type="entry name" value="RecO_C"/>
    <property type="match status" value="1"/>
</dbReference>
<evidence type="ECO:0000313" key="9">
    <source>
        <dbReference type="EMBL" id="MBB4350558.1"/>
    </source>
</evidence>
<organism evidence="10 13">
    <name type="scientific">Aliirhizobium cellulosilyticum</name>
    <dbReference type="NCBI Taxonomy" id="393664"/>
    <lineage>
        <taxon>Bacteria</taxon>
        <taxon>Pseudomonadati</taxon>
        <taxon>Pseudomonadota</taxon>
        <taxon>Alphaproteobacteria</taxon>
        <taxon>Hyphomicrobiales</taxon>
        <taxon>Rhizobiaceae</taxon>
        <taxon>Aliirhizobium</taxon>
    </lineage>
</organism>
<comment type="function">
    <text evidence="7">Involved in DNA repair and RecF pathway recombination.</text>
</comment>
<sequence>MQWQDEAIIIGVKRHGETSVIAELMTRERGRHLGLVRSGRSRSMQPVLQPGNRVEAVWRARLDEHLGELKLEPVRLRAAKLMETATAVYGVQAMGALLRLLPERDPHPHLFDALDIILDTMDDPADAGELFVRFELAVLNDLGYGLDLTECAATGVRQNLKYVSPKSGRAVCGEAGAPYADRMLALPAFLGEGPKPAADRDSMLAAFRLTQFFLHRHVYEPRGITANDAREGFVQAALKALSARPVDRQAG</sequence>
<comment type="similarity">
    <text evidence="1 7">Belongs to the RecO family.</text>
</comment>
<proteinExistence type="inferred from homology"/>
<dbReference type="GO" id="GO:0006310">
    <property type="term" value="P:DNA recombination"/>
    <property type="evidence" value="ECO:0007669"/>
    <property type="project" value="UniProtKB-UniRule"/>
</dbReference>
<dbReference type="InterPro" id="IPR037278">
    <property type="entry name" value="ARFGAP/RecO"/>
</dbReference>
<dbReference type="PANTHER" id="PTHR33991">
    <property type="entry name" value="DNA REPAIR PROTEIN RECO"/>
    <property type="match status" value="1"/>
</dbReference>
<dbReference type="Proteomes" id="UP000520770">
    <property type="component" value="Unassembled WGS sequence"/>
</dbReference>
<keyword evidence="5 7" id="KW-0234">DNA repair</keyword>
<dbReference type="InterPro" id="IPR022572">
    <property type="entry name" value="DNA_rep/recomb_RecO_N"/>
</dbReference>
<dbReference type="AlphaFoldDB" id="A0A7W6XC54"/>
<dbReference type="EMBL" id="JACIGY010000006">
    <property type="protein sequence ID" value="MBB4413410.1"/>
    <property type="molecule type" value="Genomic_DNA"/>
</dbReference>
<dbReference type="Proteomes" id="UP000576087">
    <property type="component" value="Unassembled WGS sequence"/>
</dbReference>
<dbReference type="Proteomes" id="UP000524535">
    <property type="component" value="Unassembled WGS sequence"/>
</dbReference>
<feature type="domain" description="DNA replication/recombination mediator RecO N-terminal" evidence="8">
    <location>
        <begin position="1"/>
        <end position="72"/>
    </location>
</feature>
<dbReference type="GO" id="GO:0006302">
    <property type="term" value="P:double-strand break repair"/>
    <property type="evidence" value="ECO:0007669"/>
    <property type="project" value="TreeGrafter"/>
</dbReference>
<keyword evidence="13" id="KW-1185">Reference proteome</keyword>
<evidence type="ECO:0000256" key="4">
    <source>
        <dbReference type="ARBA" id="ARBA00023172"/>
    </source>
</evidence>
<evidence type="ECO:0000256" key="6">
    <source>
        <dbReference type="ARBA" id="ARBA00033409"/>
    </source>
</evidence>
<dbReference type="InterPro" id="IPR012340">
    <property type="entry name" value="NA-bd_OB-fold"/>
</dbReference>
<keyword evidence="4 7" id="KW-0233">DNA recombination</keyword>
<dbReference type="EMBL" id="JACIHM010000006">
    <property type="protein sequence ID" value="MBB4448043.1"/>
    <property type="molecule type" value="Genomic_DNA"/>
</dbReference>
<protein>
    <recommendedName>
        <fullName evidence="2 7">DNA repair protein RecO</fullName>
    </recommendedName>
    <alternativeName>
        <fullName evidence="6 7">Recombination protein O</fullName>
    </alternativeName>
</protein>
<accession>A0A7W6XC54</accession>
<evidence type="ECO:0000313" key="14">
    <source>
        <dbReference type="Proteomes" id="UP000576087"/>
    </source>
</evidence>
<keyword evidence="3 7" id="KW-0227">DNA damage</keyword>
<evidence type="ECO:0000256" key="2">
    <source>
        <dbReference type="ARBA" id="ARBA00021310"/>
    </source>
</evidence>
<evidence type="ECO:0000256" key="1">
    <source>
        <dbReference type="ARBA" id="ARBA00007452"/>
    </source>
</evidence>
<dbReference type="Gene3D" id="1.20.1440.120">
    <property type="entry name" value="Recombination protein O, C-terminal domain"/>
    <property type="match status" value="1"/>
</dbReference>
<dbReference type="SUPFAM" id="SSF50249">
    <property type="entry name" value="Nucleic acid-binding proteins"/>
    <property type="match status" value="1"/>
</dbReference>
<comment type="caution">
    <text evidence="10">The sequence shown here is derived from an EMBL/GenBank/DDBJ whole genome shotgun (WGS) entry which is preliminary data.</text>
</comment>
<dbReference type="PANTHER" id="PTHR33991:SF1">
    <property type="entry name" value="DNA REPAIR PROTEIN RECO"/>
    <property type="match status" value="1"/>
</dbReference>
<dbReference type="EMBL" id="JACIGW010000005">
    <property type="protein sequence ID" value="MBB4350558.1"/>
    <property type="molecule type" value="Genomic_DNA"/>
</dbReference>
<dbReference type="RefSeq" id="WP_148145460.1">
    <property type="nucleotide sequence ID" value="NZ_JACIGW010000005.1"/>
</dbReference>
<evidence type="ECO:0000313" key="10">
    <source>
        <dbReference type="EMBL" id="MBB4413410.1"/>
    </source>
</evidence>
<evidence type="ECO:0000313" key="11">
    <source>
        <dbReference type="EMBL" id="MBB4448043.1"/>
    </source>
</evidence>
<dbReference type="SUPFAM" id="SSF57863">
    <property type="entry name" value="ArfGap/RecO-like zinc finger"/>
    <property type="match status" value="1"/>
</dbReference>
<reference evidence="12 13" key="1">
    <citation type="submission" date="2020-08" db="EMBL/GenBank/DDBJ databases">
        <title>Genomic Encyclopedia of Type Strains, Phase IV (KMG-V): Genome sequencing to study the core and pangenomes of soil and plant-associated prokaryotes.</title>
        <authorList>
            <person name="Whitman W."/>
        </authorList>
    </citation>
    <scope>NUCLEOTIDE SEQUENCE [LARGE SCALE GENOMIC DNA]</scope>
    <source>
        <strain evidence="10 13">SEMIA 444</strain>
        <strain evidence="9 12">SEMIA 448</strain>
        <strain evidence="11 14">SEMIA 452</strain>
    </source>
</reference>
<evidence type="ECO:0000259" key="8">
    <source>
        <dbReference type="Pfam" id="PF11967"/>
    </source>
</evidence>
<gene>
    <name evidence="7" type="primary">recO</name>
    <name evidence="10" type="ORF">GGE31_003938</name>
    <name evidence="9" type="ORF">GGE33_004323</name>
    <name evidence="11" type="ORF">GGE35_003880</name>
</gene>
<dbReference type="InterPro" id="IPR042242">
    <property type="entry name" value="RecO_C"/>
</dbReference>
<evidence type="ECO:0000256" key="7">
    <source>
        <dbReference type="HAMAP-Rule" id="MF_00201"/>
    </source>
</evidence>
<evidence type="ECO:0000256" key="3">
    <source>
        <dbReference type="ARBA" id="ARBA00022763"/>
    </source>
</evidence>
<dbReference type="GO" id="GO:0043590">
    <property type="term" value="C:bacterial nucleoid"/>
    <property type="evidence" value="ECO:0007669"/>
    <property type="project" value="TreeGrafter"/>
</dbReference>